<dbReference type="STRING" id="929558.SMGD1_0741"/>
<keyword evidence="3" id="KW-0808">Transferase</keyword>
<dbReference type="InterPro" id="IPR038371">
    <property type="entry name" value="Cu_polyphenol_OxRdtase_sf"/>
</dbReference>
<dbReference type="PATRIC" id="fig|929558.5.peg.740"/>
<dbReference type="OrthoDB" id="4279at2"/>
<comment type="caution">
    <text evidence="11">The sequence shown here is derived from an EMBL/GenBank/DDBJ whole genome shotgun (WGS) entry which is preliminary data.</text>
</comment>
<dbReference type="RefSeq" id="WP_008339069.1">
    <property type="nucleotide sequence ID" value="NZ_AFRZ01000001.1"/>
</dbReference>
<keyword evidence="6" id="KW-0862">Zinc</keyword>
<reference evidence="11 12" key="1">
    <citation type="journal article" date="2012" name="Proc. Natl. Acad. Sci. U.S.A.">
        <title>Genome and physiology of a model Epsilonproteobacterium responsible for sulfide detoxification in marine oxygen depletion zones.</title>
        <authorList>
            <person name="Grote J."/>
            <person name="Schott T."/>
            <person name="Bruckner C.G."/>
            <person name="Glockner F.O."/>
            <person name="Jost G."/>
            <person name="Teeling H."/>
            <person name="Labrenz M."/>
            <person name="Jurgens K."/>
        </authorList>
    </citation>
    <scope>NUCLEOTIDE SEQUENCE [LARGE SCALE GENOMIC DNA]</scope>
    <source>
        <strain evidence="11 12">GD1</strain>
    </source>
</reference>
<comment type="catalytic activity">
    <reaction evidence="9">
        <text>S-methyl-5'-thioadenosine + phosphate = 5-(methylsulfanyl)-alpha-D-ribose 1-phosphate + adenine</text>
        <dbReference type="Rhea" id="RHEA:11852"/>
        <dbReference type="ChEBI" id="CHEBI:16708"/>
        <dbReference type="ChEBI" id="CHEBI:17509"/>
        <dbReference type="ChEBI" id="CHEBI:43474"/>
        <dbReference type="ChEBI" id="CHEBI:58533"/>
        <dbReference type="EC" id="2.4.2.28"/>
    </reaction>
    <physiologicalReaction direction="left-to-right" evidence="9">
        <dbReference type="Rhea" id="RHEA:11853"/>
    </physiologicalReaction>
</comment>
<dbReference type="SUPFAM" id="SSF64438">
    <property type="entry name" value="CNF1/YfiH-like putative cysteine hydrolases"/>
    <property type="match status" value="1"/>
</dbReference>
<evidence type="ECO:0000313" key="12">
    <source>
        <dbReference type="Proteomes" id="UP000006431"/>
    </source>
</evidence>
<evidence type="ECO:0000256" key="5">
    <source>
        <dbReference type="ARBA" id="ARBA00022801"/>
    </source>
</evidence>
<name>B6BMF4_SULGG</name>
<evidence type="ECO:0000256" key="6">
    <source>
        <dbReference type="ARBA" id="ARBA00022833"/>
    </source>
</evidence>
<proteinExistence type="inferred from homology"/>
<evidence type="ECO:0000256" key="7">
    <source>
        <dbReference type="ARBA" id="ARBA00047989"/>
    </source>
</evidence>
<comment type="catalytic activity">
    <reaction evidence="1">
        <text>inosine + phosphate = alpha-D-ribose 1-phosphate + hypoxanthine</text>
        <dbReference type="Rhea" id="RHEA:27646"/>
        <dbReference type="ChEBI" id="CHEBI:17368"/>
        <dbReference type="ChEBI" id="CHEBI:17596"/>
        <dbReference type="ChEBI" id="CHEBI:43474"/>
        <dbReference type="ChEBI" id="CHEBI:57720"/>
        <dbReference type="EC" id="2.4.2.1"/>
    </reaction>
    <physiologicalReaction direction="left-to-right" evidence="1">
        <dbReference type="Rhea" id="RHEA:27647"/>
    </physiologicalReaction>
</comment>
<evidence type="ECO:0000256" key="10">
    <source>
        <dbReference type="RuleBase" id="RU361274"/>
    </source>
</evidence>
<dbReference type="NCBIfam" id="TIGR00726">
    <property type="entry name" value="peptidoglycan editing factor PgeF"/>
    <property type="match status" value="1"/>
</dbReference>
<dbReference type="InterPro" id="IPR011324">
    <property type="entry name" value="Cytotoxic_necrot_fac-like_cat"/>
</dbReference>
<gene>
    <name evidence="11" type="ORF">SMGD1_0741</name>
</gene>
<dbReference type="InterPro" id="IPR003730">
    <property type="entry name" value="Cu_polyphenol_OxRdtase"/>
</dbReference>
<dbReference type="EMBL" id="AFRZ01000001">
    <property type="protein sequence ID" value="EHP29268.1"/>
    <property type="molecule type" value="Genomic_DNA"/>
</dbReference>
<protein>
    <recommendedName>
        <fullName evidence="10">Purine nucleoside phosphorylase</fullName>
    </recommendedName>
</protein>
<dbReference type="GO" id="GO:0005507">
    <property type="term" value="F:copper ion binding"/>
    <property type="evidence" value="ECO:0007669"/>
    <property type="project" value="TreeGrafter"/>
</dbReference>
<dbReference type="CDD" id="cd16833">
    <property type="entry name" value="YfiH"/>
    <property type="match status" value="1"/>
</dbReference>
<dbReference type="GO" id="GO:0016787">
    <property type="term" value="F:hydrolase activity"/>
    <property type="evidence" value="ECO:0007669"/>
    <property type="project" value="UniProtKB-KW"/>
</dbReference>
<evidence type="ECO:0000313" key="11">
    <source>
        <dbReference type="EMBL" id="EHP29268.1"/>
    </source>
</evidence>
<comment type="similarity">
    <text evidence="2 10">Belongs to the purine nucleoside phosphorylase YfiH/LACC1 family.</text>
</comment>
<evidence type="ECO:0000256" key="4">
    <source>
        <dbReference type="ARBA" id="ARBA00022723"/>
    </source>
</evidence>
<keyword evidence="12" id="KW-1185">Reference proteome</keyword>
<evidence type="ECO:0000256" key="1">
    <source>
        <dbReference type="ARBA" id="ARBA00000553"/>
    </source>
</evidence>
<accession>H1FWM7</accession>
<evidence type="ECO:0000256" key="3">
    <source>
        <dbReference type="ARBA" id="ARBA00022679"/>
    </source>
</evidence>
<accession>B6BMF4</accession>
<dbReference type="GO" id="GO:0017061">
    <property type="term" value="F:S-methyl-5-thioadenosine phosphorylase activity"/>
    <property type="evidence" value="ECO:0007669"/>
    <property type="project" value="UniProtKB-EC"/>
</dbReference>
<comment type="catalytic activity">
    <reaction evidence="7">
        <text>adenosine + H2O + H(+) = inosine + NH4(+)</text>
        <dbReference type="Rhea" id="RHEA:24408"/>
        <dbReference type="ChEBI" id="CHEBI:15377"/>
        <dbReference type="ChEBI" id="CHEBI:15378"/>
        <dbReference type="ChEBI" id="CHEBI:16335"/>
        <dbReference type="ChEBI" id="CHEBI:17596"/>
        <dbReference type="ChEBI" id="CHEBI:28938"/>
        <dbReference type="EC" id="3.5.4.4"/>
    </reaction>
    <physiologicalReaction direction="left-to-right" evidence="7">
        <dbReference type="Rhea" id="RHEA:24409"/>
    </physiologicalReaction>
</comment>
<dbReference type="Proteomes" id="UP000006431">
    <property type="component" value="Unassembled WGS sequence"/>
</dbReference>
<comment type="catalytic activity">
    <reaction evidence="8">
        <text>adenosine + phosphate = alpha-D-ribose 1-phosphate + adenine</text>
        <dbReference type="Rhea" id="RHEA:27642"/>
        <dbReference type="ChEBI" id="CHEBI:16335"/>
        <dbReference type="ChEBI" id="CHEBI:16708"/>
        <dbReference type="ChEBI" id="CHEBI:43474"/>
        <dbReference type="ChEBI" id="CHEBI:57720"/>
        <dbReference type="EC" id="2.4.2.1"/>
    </reaction>
    <physiologicalReaction direction="left-to-right" evidence="8">
        <dbReference type="Rhea" id="RHEA:27643"/>
    </physiologicalReaction>
</comment>
<evidence type="ECO:0000256" key="2">
    <source>
        <dbReference type="ARBA" id="ARBA00007353"/>
    </source>
</evidence>
<dbReference type="Gene3D" id="3.60.140.10">
    <property type="entry name" value="CNF1/YfiH-like putative cysteine hydrolases"/>
    <property type="match status" value="1"/>
</dbReference>
<dbReference type="eggNOG" id="COG1496">
    <property type="taxonomic scope" value="Bacteria"/>
</dbReference>
<keyword evidence="4" id="KW-0479">Metal-binding</keyword>
<organism evidence="11 12">
    <name type="scientific">Sulfurimonas gotlandica (strain DSM 19862 / JCM 16533 / GD1)</name>
    <dbReference type="NCBI Taxonomy" id="929558"/>
    <lineage>
        <taxon>Bacteria</taxon>
        <taxon>Pseudomonadati</taxon>
        <taxon>Campylobacterota</taxon>
        <taxon>Epsilonproteobacteria</taxon>
        <taxon>Campylobacterales</taxon>
        <taxon>Sulfurimonadaceae</taxon>
        <taxon>Sulfurimonas</taxon>
    </lineage>
</organism>
<dbReference type="PANTHER" id="PTHR30616:SF2">
    <property type="entry name" value="PURINE NUCLEOSIDE PHOSPHORYLASE LACC1"/>
    <property type="match status" value="1"/>
</dbReference>
<sequence>MKIYQSTILNNFPNLTHAFTTKDGGVSKTPYNSLNLAFHVQDNPQDVLSNHEKLANEIEYDRRTLVHMKQVHSNIVHTVGPKDNFDNPPTCDALITDRKNTPLMVMIADCSPILFYDEEKEVIAVAHAGRQGAFKNIVQNVINTFTNIYDSHAQNISVTIGASIGVCCYEVGGEIYEEAKKLKLDYAIEKRDNSFYLDVSKILKTQLLTSAIKEVNIEVSDECTCCKHDKYFSYRADGTTGRFCGVLMMNNSKDK</sequence>
<evidence type="ECO:0000256" key="9">
    <source>
        <dbReference type="ARBA" id="ARBA00049893"/>
    </source>
</evidence>
<dbReference type="Pfam" id="PF02578">
    <property type="entry name" value="Cu-oxidase_4"/>
    <property type="match status" value="1"/>
</dbReference>
<keyword evidence="5" id="KW-0378">Hydrolase</keyword>
<dbReference type="HOGENOM" id="CLU_065784_0_0_7"/>
<evidence type="ECO:0000256" key="8">
    <source>
        <dbReference type="ARBA" id="ARBA00048968"/>
    </source>
</evidence>
<dbReference type="PANTHER" id="PTHR30616">
    <property type="entry name" value="UNCHARACTERIZED PROTEIN YFIH"/>
    <property type="match status" value="1"/>
</dbReference>
<dbReference type="AlphaFoldDB" id="B6BMF4"/>